<reference evidence="1 2" key="1">
    <citation type="submission" date="2023-03" db="EMBL/GenBank/DDBJ databases">
        <title>High recombination rates correlate with genetic variation in Cardiocondyla obscurior ants.</title>
        <authorList>
            <person name="Errbii M."/>
        </authorList>
    </citation>
    <scope>NUCLEOTIDE SEQUENCE [LARGE SCALE GENOMIC DNA]</scope>
    <source>
        <strain evidence="1">Alpha-2009</strain>
        <tissue evidence="1">Whole body</tissue>
    </source>
</reference>
<dbReference type="Proteomes" id="UP001430953">
    <property type="component" value="Unassembled WGS sequence"/>
</dbReference>
<evidence type="ECO:0000313" key="1">
    <source>
        <dbReference type="EMBL" id="KAL0117843.1"/>
    </source>
</evidence>
<keyword evidence="2" id="KW-1185">Reference proteome</keyword>
<gene>
    <name evidence="1" type="ORF">PUN28_008916</name>
</gene>
<proteinExistence type="predicted"/>
<sequence length="73" mass="8623">MSTATRNIYIGLFFPDCTAELQFSSTAGKNKAYNTQIRPNCRWFLTFVDFEWLIRLPRFSPNFDVFARRLFCA</sequence>
<dbReference type="EMBL" id="JADYXP020000008">
    <property type="protein sequence ID" value="KAL0117843.1"/>
    <property type="molecule type" value="Genomic_DNA"/>
</dbReference>
<protein>
    <submittedName>
        <fullName evidence="1">Uncharacterized protein</fullName>
    </submittedName>
</protein>
<comment type="caution">
    <text evidence="1">The sequence shown here is derived from an EMBL/GenBank/DDBJ whole genome shotgun (WGS) entry which is preliminary data.</text>
</comment>
<organism evidence="1 2">
    <name type="scientific">Cardiocondyla obscurior</name>
    <dbReference type="NCBI Taxonomy" id="286306"/>
    <lineage>
        <taxon>Eukaryota</taxon>
        <taxon>Metazoa</taxon>
        <taxon>Ecdysozoa</taxon>
        <taxon>Arthropoda</taxon>
        <taxon>Hexapoda</taxon>
        <taxon>Insecta</taxon>
        <taxon>Pterygota</taxon>
        <taxon>Neoptera</taxon>
        <taxon>Endopterygota</taxon>
        <taxon>Hymenoptera</taxon>
        <taxon>Apocrita</taxon>
        <taxon>Aculeata</taxon>
        <taxon>Formicoidea</taxon>
        <taxon>Formicidae</taxon>
        <taxon>Myrmicinae</taxon>
        <taxon>Cardiocondyla</taxon>
    </lineage>
</organism>
<dbReference type="AlphaFoldDB" id="A0AAW2FQZ1"/>
<accession>A0AAW2FQZ1</accession>
<name>A0AAW2FQZ1_9HYME</name>
<evidence type="ECO:0000313" key="2">
    <source>
        <dbReference type="Proteomes" id="UP001430953"/>
    </source>
</evidence>